<dbReference type="Gene3D" id="1.10.10.10">
    <property type="entry name" value="Winged helix-like DNA-binding domain superfamily/Winged helix DNA-binding domain"/>
    <property type="match status" value="1"/>
</dbReference>
<dbReference type="Pfam" id="PF03551">
    <property type="entry name" value="PadR"/>
    <property type="match status" value="1"/>
</dbReference>
<protein>
    <submittedName>
        <fullName evidence="2">PadR family transcriptional regulator</fullName>
    </submittedName>
</protein>
<evidence type="ECO:0000313" key="2">
    <source>
        <dbReference type="EMBL" id="TBL80380.1"/>
    </source>
</evidence>
<dbReference type="InterPro" id="IPR036390">
    <property type="entry name" value="WH_DNA-bd_sf"/>
</dbReference>
<dbReference type="PANTHER" id="PTHR33169:SF27">
    <property type="entry name" value="TRANSCRIPTIONAL REGULATOR PADR FAMILY PROTEIN"/>
    <property type="match status" value="1"/>
</dbReference>
<dbReference type="OrthoDB" id="68816at2"/>
<organism evidence="2 3">
    <name type="scientific">Paenibacillus thalictri</name>
    <dbReference type="NCBI Taxonomy" id="2527873"/>
    <lineage>
        <taxon>Bacteria</taxon>
        <taxon>Bacillati</taxon>
        <taxon>Bacillota</taxon>
        <taxon>Bacilli</taxon>
        <taxon>Bacillales</taxon>
        <taxon>Paenibacillaceae</taxon>
        <taxon>Paenibacillus</taxon>
    </lineage>
</organism>
<dbReference type="Proteomes" id="UP000293142">
    <property type="component" value="Unassembled WGS sequence"/>
</dbReference>
<comment type="caution">
    <text evidence="2">The sequence shown here is derived from an EMBL/GenBank/DDBJ whole genome shotgun (WGS) entry which is preliminary data.</text>
</comment>
<feature type="domain" description="Transcription regulator PadR N-terminal" evidence="1">
    <location>
        <begin position="8"/>
        <end position="80"/>
    </location>
</feature>
<keyword evidence="3" id="KW-1185">Reference proteome</keyword>
<reference evidence="2 3" key="1">
    <citation type="submission" date="2019-02" db="EMBL/GenBank/DDBJ databases">
        <title>Paenibacillus sp. nov., isolated from surface-sterilized tissue of Thalictrum simplex L.</title>
        <authorList>
            <person name="Tuo L."/>
        </authorList>
    </citation>
    <scope>NUCLEOTIDE SEQUENCE [LARGE SCALE GENOMIC DNA]</scope>
    <source>
        <strain evidence="2 3">N2SHLJ1</strain>
    </source>
</reference>
<evidence type="ECO:0000313" key="3">
    <source>
        <dbReference type="Proteomes" id="UP000293142"/>
    </source>
</evidence>
<dbReference type="AlphaFoldDB" id="A0A4Q9DYR9"/>
<dbReference type="SUPFAM" id="SSF46785">
    <property type="entry name" value="Winged helix' DNA-binding domain"/>
    <property type="match status" value="1"/>
</dbReference>
<dbReference type="InterPro" id="IPR005149">
    <property type="entry name" value="Tscrpt_reg_PadR_N"/>
</dbReference>
<dbReference type="InterPro" id="IPR036388">
    <property type="entry name" value="WH-like_DNA-bd_sf"/>
</dbReference>
<evidence type="ECO:0000259" key="1">
    <source>
        <dbReference type="Pfam" id="PF03551"/>
    </source>
</evidence>
<gene>
    <name evidence="2" type="ORF">EYB31_08160</name>
</gene>
<dbReference type="PANTHER" id="PTHR33169">
    <property type="entry name" value="PADR-FAMILY TRANSCRIPTIONAL REGULATOR"/>
    <property type="match status" value="1"/>
</dbReference>
<dbReference type="InterPro" id="IPR052509">
    <property type="entry name" value="Metal_resp_DNA-bind_regulator"/>
</dbReference>
<name>A0A4Q9DYR9_9BACL</name>
<dbReference type="EMBL" id="SIRE01000005">
    <property type="protein sequence ID" value="TBL80380.1"/>
    <property type="molecule type" value="Genomic_DNA"/>
</dbReference>
<sequence>MDERELLVLGLLMTQSQHGYQINEFIEKNLGRVSDMKKATAYSILKRLNQNGDVDVSVEQEGNRPPRQMYAITPKGEQKFYELLRGTLSTIEEVTPAGDIGFMFIDHLSKQEAVSLLKQKVLKIERQLALLQAVPEHGHGSGVDLSIKHRIALLKCEQEWAASTVKDFTDAD</sequence>
<proteinExistence type="predicted"/>
<dbReference type="RefSeq" id="WP_131012794.1">
    <property type="nucleotide sequence ID" value="NZ_SIRE01000005.1"/>
</dbReference>
<accession>A0A4Q9DYR9</accession>